<sequence>MSSMTCCGVFYRRDEGGGFLREQAVAVRSRCLFVVIGEGKMYVAAKMSAKEKRQRETPRVVAEQG</sequence>
<dbReference type="EnsemblPlants" id="KRH53863">
    <property type="protein sequence ID" value="KRH53863"/>
    <property type="gene ID" value="GLYMA_06G150600"/>
</dbReference>
<dbReference type="InParanoid" id="K7KV60"/>
<dbReference type="AlphaFoldDB" id="K7KV60"/>
<dbReference type="HOGENOM" id="CLU_2854174_0_0_1"/>
<dbReference type="PaxDb" id="3847-GLYMA06G15560.1"/>
<evidence type="ECO:0000313" key="3">
    <source>
        <dbReference type="Proteomes" id="UP000008827"/>
    </source>
</evidence>
<dbReference type="Proteomes" id="UP000008827">
    <property type="component" value="Chromosome 6"/>
</dbReference>
<evidence type="ECO:0000313" key="1">
    <source>
        <dbReference type="EMBL" id="KRH53863.1"/>
    </source>
</evidence>
<dbReference type="Gramene" id="KRH53863">
    <property type="protein sequence ID" value="KRH53863"/>
    <property type="gene ID" value="GLYMA_06G150600"/>
</dbReference>
<name>K7KV60_SOYBN</name>
<protein>
    <submittedName>
        <fullName evidence="1 2">Uncharacterized protein</fullName>
    </submittedName>
</protein>
<organism evidence="1">
    <name type="scientific">Glycine max</name>
    <name type="common">Soybean</name>
    <name type="synonym">Glycine hispida</name>
    <dbReference type="NCBI Taxonomy" id="3847"/>
    <lineage>
        <taxon>Eukaryota</taxon>
        <taxon>Viridiplantae</taxon>
        <taxon>Streptophyta</taxon>
        <taxon>Embryophyta</taxon>
        <taxon>Tracheophyta</taxon>
        <taxon>Spermatophyta</taxon>
        <taxon>Magnoliopsida</taxon>
        <taxon>eudicotyledons</taxon>
        <taxon>Gunneridae</taxon>
        <taxon>Pentapetalae</taxon>
        <taxon>rosids</taxon>
        <taxon>fabids</taxon>
        <taxon>Fabales</taxon>
        <taxon>Fabaceae</taxon>
        <taxon>Papilionoideae</taxon>
        <taxon>50 kb inversion clade</taxon>
        <taxon>NPAAA clade</taxon>
        <taxon>indigoferoid/millettioid clade</taxon>
        <taxon>Phaseoleae</taxon>
        <taxon>Glycine</taxon>
        <taxon>Glycine subgen. Soja</taxon>
    </lineage>
</organism>
<evidence type="ECO:0000313" key="2">
    <source>
        <dbReference type="EnsemblPlants" id="KRH53863"/>
    </source>
</evidence>
<dbReference type="SMR" id="K7KV60"/>
<proteinExistence type="predicted"/>
<gene>
    <name evidence="1" type="ORF">GLYMA_06G150600</name>
</gene>
<accession>K7KV60</accession>
<keyword evidence="3" id="KW-1185">Reference proteome</keyword>
<dbReference type="EMBL" id="CM000839">
    <property type="protein sequence ID" value="KRH53863.1"/>
    <property type="molecule type" value="Genomic_DNA"/>
</dbReference>
<reference evidence="1" key="3">
    <citation type="submission" date="2018-07" db="EMBL/GenBank/DDBJ databases">
        <title>WGS assembly of Glycine max.</title>
        <authorList>
            <person name="Schmutz J."/>
            <person name="Cannon S."/>
            <person name="Schlueter J."/>
            <person name="Ma J."/>
            <person name="Mitros T."/>
            <person name="Nelson W."/>
            <person name="Hyten D."/>
            <person name="Song Q."/>
            <person name="Thelen J."/>
            <person name="Cheng J."/>
            <person name="Xu D."/>
            <person name="Hellsten U."/>
            <person name="May G."/>
            <person name="Yu Y."/>
            <person name="Sakurai T."/>
            <person name="Umezawa T."/>
            <person name="Bhattacharyya M."/>
            <person name="Sandhu D."/>
            <person name="Valliyodan B."/>
            <person name="Lindquist E."/>
            <person name="Peto M."/>
            <person name="Grant D."/>
            <person name="Shu S."/>
            <person name="Goodstein D."/>
            <person name="Barry K."/>
            <person name="Futrell-Griggs M."/>
            <person name="Abernathy B."/>
            <person name="Du J."/>
            <person name="Tian Z."/>
            <person name="Zhu L."/>
            <person name="Gill N."/>
            <person name="Joshi T."/>
            <person name="Libault M."/>
            <person name="Sethuraman A."/>
            <person name="Zhang X."/>
            <person name="Shinozaki K."/>
            <person name="Nguyen H."/>
            <person name="Wing R."/>
            <person name="Cregan P."/>
            <person name="Specht J."/>
            <person name="Grimwood J."/>
            <person name="Rokhsar D."/>
            <person name="Stacey G."/>
            <person name="Shoemaker R."/>
            <person name="Jackson S."/>
        </authorList>
    </citation>
    <scope>NUCLEOTIDE SEQUENCE</scope>
    <source>
        <tissue evidence="1">Callus</tissue>
    </source>
</reference>
<reference evidence="1 2" key="1">
    <citation type="journal article" date="2010" name="Nature">
        <title>Genome sequence of the palaeopolyploid soybean.</title>
        <authorList>
            <person name="Schmutz J."/>
            <person name="Cannon S.B."/>
            <person name="Schlueter J."/>
            <person name="Ma J."/>
            <person name="Mitros T."/>
            <person name="Nelson W."/>
            <person name="Hyten D.L."/>
            <person name="Song Q."/>
            <person name="Thelen J.J."/>
            <person name="Cheng J."/>
            <person name="Xu D."/>
            <person name="Hellsten U."/>
            <person name="May G.D."/>
            <person name="Yu Y."/>
            <person name="Sakurai T."/>
            <person name="Umezawa T."/>
            <person name="Bhattacharyya M.K."/>
            <person name="Sandhu D."/>
            <person name="Valliyodan B."/>
            <person name="Lindquist E."/>
            <person name="Peto M."/>
            <person name="Grant D."/>
            <person name="Shu S."/>
            <person name="Goodstein D."/>
            <person name="Barry K."/>
            <person name="Futrell-Griggs M."/>
            <person name="Abernathy B."/>
            <person name="Du J."/>
            <person name="Tian Z."/>
            <person name="Zhu L."/>
            <person name="Gill N."/>
            <person name="Joshi T."/>
            <person name="Libault M."/>
            <person name="Sethuraman A."/>
            <person name="Zhang X.-C."/>
            <person name="Shinozaki K."/>
            <person name="Nguyen H.T."/>
            <person name="Wing R.A."/>
            <person name="Cregan P."/>
            <person name="Specht J."/>
            <person name="Grimwood J."/>
            <person name="Rokhsar D."/>
            <person name="Stacey G."/>
            <person name="Shoemaker R.C."/>
            <person name="Jackson S.A."/>
        </authorList>
    </citation>
    <scope>NUCLEOTIDE SEQUENCE [LARGE SCALE GENOMIC DNA]</scope>
    <source>
        <strain evidence="2">cv. Williams 82</strain>
        <tissue evidence="1">Callus</tissue>
    </source>
</reference>
<reference evidence="2" key="2">
    <citation type="submission" date="2018-02" db="UniProtKB">
        <authorList>
            <consortium name="EnsemblPlants"/>
        </authorList>
    </citation>
    <scope>IDENTIFICATION</scope>
    <source>
        <strain evidence="2">Williams 82</strain>
    </source>
</reference>